<sequence>MQQQKEKQQALMNTKVALDAEISAFNKLLESKNTSIKKLCFPPGLSEKSLTNILQNSEGPGKTGEPETLGRRPDHGLVVVIEQAGDDVIDQLAKELGPRVTKLTMFNCPCVTTGALQRLLSALTGLEDVTLDCSLSGAITDASLAVLHGCSQLRIMQLGHPYVLCTDIPVTAVSRLVVTCRRLELLIFDATEELSQTVLDALVRADLGKSDDGTPKTLRFGVPGY</sequence>
<dbReference type="SUPFAM" id="SSF64593">
    <property type="entry name" value="Intermediate filament protein, coiled coil region"/>
    <property type="match status" value="1"/>
</dbReference>
<keyword evidence="2" id="KW-1185">Reference proteome</keyword>
<dbReference type="SUPFAM" id="SSF52047">
    <property type="entry name" value="RNI-like"/>
    <property type="match status" value="1"/>
</dbReference>
<comment type="caution">
    <text evidence="1">The sequence shown here is derived from an EMBL/GenBank/DDBJ whole genome shotgun (WGS) entry which is preliminary data.</text>
</comment>
<dbReference type="Proteomes" id="UP000440578">
    <property type="component" value="Unassembled WGS sequence"/>
</dbReference>
<dbReference type="OrthoDB" id="102442at2759"/>
<dbReference type="AlphaFoldDB" id="A0A6A4WT73"/>
<evidence type="ECO:0000313" key="1">
    <source>
        <dbReference type="EMBL" id="KAF0310357.1"/>
    </source>
</evidence>
<proteinExistence type="predicted"/>
<accession>A0A6A4WT73</accession>
<gene>
    <name evidence="1" type="ORF">FJT64_001986</name>
</gene>
<name>A0A6A4WT73_AMPAM</name>
<organism evidence="1 2">
    <name type="scientific">Amphibalanus amphitrite</name>
    <name type="common">Striped barnacle</name>
    <name type="synonym">Balanus amphitrite</name>
    <dbReference type="NCBI Taxonomy" id="1232801"/>
    <lineage>
        <taxon>Eukaryota</taxon>
        <taxon>Metazoa</taxon>
        <taxon>Ecdysozoa</taxon>
        <taxon>Arthropoda</taxon>
        <taxon>Crustacea</taxon>
        <taxon>Multicrustacea</taxon>
        <taxon>Cirripedia</taxon>
        <taxon>Thoracica</taxon>
        <taxon>Thoracicalcarea</taxon>
        <taxon>Balanomorpha</taxon>
        <taxon>Balanoidea</taxon>
        <taxon>Balanidae</taxon>
        <taxon>Amphibalaninae</taxon>
        <taxon>Amphibalanus</taxon>
    </lineage>
</organism>
<dbReference type="Gene3D" id="1.20.5.170">
    <property type="match status" value="1"/>
</dbReference>
<protein>
    <submittedName>
        <fullName evidence="1">Uncharacterized protein</fullName>
    </submittedName>
</protein>
<dbReference type="Gene3D" id="3.80.10.10">
    <property type="entry name" value="Ribonuclease Inhibitor"/>
    <property type="match status" value="1"/>
</dbReference>
<reference evidence="1 2" key="1">
    <citation type="submission" date="2019-07" db="EMBL/GenBank/DDBJ databases">
        <title>Draft genome assembly of a fouling barnacle, Amphibalanus amphitrite (Darwin, 1854): The first reference genome for Thecostraca.</title>
        <authorList>
            <person name="Kim W."/>
        </authorList>
    </citation>
    <scope>NUCLEOTIDE SEQUENCE [LARGE SCALE GENOMIC DNA]</scope>
    <source>
        <strain evidence="1">SNU_AA5</strain>
        <tissue evidence="1">Soma without cirri and trophi</tissue>
    </source>
</reference>
<dbReference type="InterPro" id="IPR032675">
    <property type="entry name" value="LRR_dom_sf"/>
</dbReference>
<dbReference type="EMBL" id="VIIS01000314">
    <property type="protein sequence ID" value="KAF0310357.1"/>
    <property type="molecule type" value="Genomic_DNA"/>
</dbReference>
<evidence type="ECO:0000313" key="2">
    <source>
        <dbReference type="Proteomes" id="UP000440578"/>
    </source>
</evidence>